<keyword evidence="3" id="KW-0809">Transit peptide</keyword>
<keyword evidence="5" id="KW-0496">Mitochondrion</keyword>
<dbReference type="InterPro" id="IPR027417">
    <property type="entry name" value="P-loop_NTPase"/>
</dbReference>
<evidence type="ECO:0000256" key="5">
    <source>
        <dbReference type="ARBA" id="ARBA00023128"/>
    </source>
</evidence>
<accession>A0AAV5RLM3</accession>
<gene>
    <name evidence="8" type="ORF">DASB73_033890</name>
</gene>
<dbReference type="EMBL" id="BTGC01000008">
    <property type="protein sequence ID" value="GMM52426.1"/>
    <property type="molecule type" value="Genomic_DNA"/>
</dbReference>
<comment type="similarity">
    <text evidence="2">Belongs to the mitochondrion-specific ribosomal protein mS29 family.</text>
</comment>
<evidence type="ECO:0000256" key="4">
    <source>
        <dbReference type="ARBA" id="ARBA00022980"/>
    </source>
</evidence>
<protein>
    <recommendedName>
        <fullName evidence="7">Small ribosomal subunit protein mS29</fullName>
    </recommendedName>
</protein>
<name>A0AAV5RLM3_STABA</name>
<keyword evidence="9" id="KW-1185">Reference proteome</keyword>
<dbReference type="SUPFAM" id="SSF52540">
    <property type="entry name" value="P-loop containing nucleoside triphosphate hydrolases"/>
    <property type="match status" value="1"/>
</dbReference>
<dbReference type="Proteomes" id="UP001362899">
    <property type="component" value="Unassembled WGS sequence"/>
</dbReference>
<evidence type="ECO:0000256" key="1">
    <source>
        <dbReference type="ARBA" id="ARBA00004173"/>
    </source>
</evidence>
<evidence type="ECO:0000256" key="7">
    <source>
        <dbReference type="ARBA" id="ARBA00035140"/>
    </source>
</evidence>
<evidence type="ECO:0000256" key="2">
    <source>
        <dbReference type="ARBA" id="ARBA00009863"/>
    </source>
</evidence>
<evidence type="ECO:0000256" key="3">
    <source>
        <dbReference type="ARBA" id="ARBA00022946"/>
    </source>
</evidence>
<keyword evidence="4 8" id="KW-0689">Ribosomal protein</keyword>
<sequence length="368" mass="41340">MLFIPRRTLHTSRLTQQFRKAVEAEKKRRATPVKSSGEYRDFERAAAYSKLNQNAVKFPAESLNISEANLSSLNTLESGKLVSWPAPVQARLHHLGTYKPNQRHELFYKHYSLIRTSTVNMLEKMKLGKSLLLQGDSGVGKSSLLTQAHAAAMMQGWGCIHISRAEDLIDGSSDTVYNQKTKVWDQTMFSARLWKKVLKSNKELLADASKPETMTLQGIINVFKAQKLNVLITIDNINAFQYQPYAKNTDTENVPLYNNVLEVPNTLFKFFVNPTESVCLIGSQAGYFRDIALSGHPDAPKNHYDPELAAHFKNTDKINVTGFNKAEAETYAAYLHAAGVTEKPWDLLYQSGNGNPRTMLTTATNFAY</sequence>
<comment type="caution">
    <text evidence="8">The sequence shown here is derived from an EMBL/GenBank/DDBJ whole genome shotgun (WGS) entry which is preliminary data.</text>
</comment>
<evidence type="ECO:0000313" key="9">
    <source>
        <dbReference type="Proteomes" id="UP001362899"/>
    </source>
</evidence>
<dbReference type="InterPro" id="IPR025662">
    <property type="entry name" value="Sigma_54_int_dom_ATP-bd_1"/>
</dbReference>
<evidence type="ECO:0000256" key="6">
    <source>
        <dbReference type="ARBA" id="ARBA00023274"/>
    </source>
</evidence>
<dbReference type="Pfam" id="PF10236">
    <property type="entry name" value="DAP3"/>
    <property type="match status" value="2"/>
</dbReference>
<proteinExistence type="inferred from homology"/>
<dbReference type="AlphaFoldDB" id="A0AAV5RLM3"/>
<organism evidence="8 9">
    <name type="scientific">Starmerella bacillaris</name>
    <name type="common">Yeast</name>
    <name type="synonym">Candida zemplinina</name>
    <dbReference type="NCBI Taxonomy" id="1247836"/>
    <lineage>
        <taxon>Eukaryota</taxon>
        <taxon>Fungi</taxon>
        <taxon>Dikarya</taxon>
        <taxon>Ascomycota</taxon>
        <taxon>Saccharomycotina</taxon>
        <taxon>Dipodascomycetes</taxon>
        <taxon>Dipodascales</taxon>
        <taxon>Trichomonascaceae</taxon>
        <taxon>Starmerella</taxon>
    </lineage>
</organism>
<dbReference type="PANTHER" id="PTHR12810">
    <property type="entry name" value="MITOCHONDRIAL 28S RIBOSOMAL PROTEIN S29"/>
    <property type="match status" value="1"/>
</dbReference>
<dbReference type="PANTHER" id="PTHR12810:SF0">
    <property type="entry name" value="SMALL RIBOSOMAL SUBUNIT PROTEIN MS29"/>
    <property type="match status" value="1"/>
</dbReference>
<dbReference type="GO" id="GO:0005763">
    <property type="term" value="C:mitochondrial small ribosomal subunit"/>
    <property type="evidence" value="ECO:0007669"/>
    <property type="project" value="TreeGrafter"/>
</dbReference>
<dbReference type="InterPro" id="IPR019368">
    <property type="entry name" value="Ribosomal_mS29"/>
</dbReference>
<keyword evidence="6" id="KW-0687">Ribonucleoprotein</keyword>
<comment type="subcellular location">
    <subcellularLocation>
        <location evidence="1">Mitochondrion</location>
    </subcellularLocation>
</comment>
<reference evidence="8 9" key="1">
    <citation type="journal article" date="2023" name="Elife">
        <title>Identification of key yeast species and microbe-microbe interactions impacting larval growth of Drosophila in the wild.</title>
        <authorList>
            <person name="Mure A."/>
            <person name="Sugiura Y."/>
            <person name="Maeda R."/>
            <person name="Honda K."/>
            <person name="Sakurai N."/>
            <person name="Takahashi Y."/>
            <person name="Watada M."/>
            <person name="Katoh T."/>
            <person name="Gotoh A."/>
            <person name="Gotoh Y."/>
            <person name="Taniguchi I."/>
            <person name="Nakamura K."/>
            <person name="Hayashi T."/>
            <person name="Katayama T."/>
            <person name="Uemura T."/>
            <person name="Hattori Y."/>
        </authorList>
    </citation>
    <scope>NUCLEOTIDE SEQUENCE [LARGE SCALE GENOMIC DNA]</scope>
    <source>
        <strain evidence="8 9">SB-73</strain>
    </source>
</reference>
<evidence type="ECO:0000313" key="8">
    <source>
        <dbReference type="EMBL" id="GMM52426.1"/>
    </source>
</evidence>
<dbReference type="PROSITE" id="PS00675">
    <property type="entry name" value="SIGMA54_INTERACT_1"/>
    <property type="match status" value="1"/>
</dbReference>
<dbReference type="GO" id="GO:0003735">
    <property type="term" value="F:structural constituent of ribosome"/>
    <property type="evidence" value="ECO:0007669"/>
    <property type="project" value="TreeGrafter"/>
</dbReference>